<keyword evidence="3" id="KW-1185">Reference proteome</keyword>
<dbReference type="Proteomes" id="UP000694864">
    <property type="component" value="Chromosome 11"/>
</dbReference>
<accession>A0ABM0UGC8</accession>
<feature type="domain" description="WLM" evidence="2">
    <location>
        <begin position="156"/>
        <end position="346"/>
    </location>
</feature>
<reference evidence="4" key="2">
    <citation type="submission" date="2025-08" db="UniProtKB">
        <authorList>
            <consortium name="RefSeq"/>
        </authorList>
    </citation>
    <scope>IDENTIFICATION</scope>
    <source>
        <tissue evidence="4">Leaf</tissue>
    </source>
</reference>
<evidence type="ECO:0000313" key="4">
    <source>
        <dbReference type="RefSeq" id="XP_010440754.1"/>
    </source>
</evidence>
<dbReference type="InterPro" id="IPR036339">
    <property type="entry name" value="PUB-like_dom_sf"/>
</dbReference>
<organism evidence="3 4">
    <name type="scientific">Camelina sativa</name>
    <name type="common">False flax</name>
    <name type="synonym">Myagrum sativum</name>
    <dbReference type="NCBI Taxonomy" id="90675"/>
    <lineage>
        <taxon>Eukaryota</taxon>
        <taxon>Viridiplantae</taxon>
        <taxon>Streptophyta</taxon>
        <taxon>Embryophyta</taxon>
        <taxon>Tracheophyta</taxon>
        <taxon>Spermatophyta</taxon>
        <taxon>Magnoliopsida</taxon>
        <taxon>eudicotyledons</taxon>
        <taxon>Gunneridae</taxon>
        <taxon>Pentapetalae</taxon>
        <taxon>rosids</taxon>
        <taxon>malvids</taxon>
        <taxon>Brassicales</taxon>
        <taxon>Brassicaceae</taxon>
        <taxon>Camelineae</taxon>
        <taxon>Camelina</taxon>
    </lineage>
</organism>
<evidence type="ECO:0000313" key="3">
    <source>
        <dbReference type="Proteomes" id="UP000694864"/>
    </source>
</evidence>
<evidence type="ECO:0000256" key="1">
    <source>
        <dbReference type="SAM" id="MobiDB-lite"/>
    </source>
</evidence>
<reference evidence="3" key="1">
    <citation type="journal article" date="2014" name="Nat. Commun.">
        <title>The emerging biofuel crop Camelina sativa retains a highly undifferentiated hexaploid genome structure.</title>
        <authorList>
            <person name="Kagale S."/>
            <person name="Koh C."/>
            <person name="Nixon J."/>
            <person name="Bollina V."/>
            <person name="Clarke W.E."/>
            <person name="Tuteja R."/>
            <person name="Spillane C."/>
            <person name="Robinson S.J."/>
            <person name="Links M.G."/>
            <person name="Clarke C."/>
            <person name="Higgins E.E."/>
            <person name="Huebert T."/>
            <person name="Sharpe A.G."/>
            <person name="Parkin I.A."/>
        </authorList>
    </citation>
    <scope>NUCLEOTIDE SEQUENCE [LARGE SCALE GENOMIC DNA]</scope>
    <source>
        <strain evidence="3">cv. DH55</strain>
    </source>
</reference>
<dbReference type="PROSITE" id="PS51397">
    <property type="entry name" value="WLM"/>
    <property type="match status" value="1"/>
</dbReference>
<sequence>MIGSNSESMAVGDSTSLELSHRMEDSGKTIKVSLLWKGNNYSVEIDSGASLKDLGYELRKLTGVTAETLRLIVPRLNGKGSILMLPFSDDHSSLSLQESNIVEDKTIRMMGVSEEEVEGVRIEAMPDMRILGFEEEERRLRQKKYVSSASIKLPQGTYIFCDFRTLQLPGIELNPPASAALKRMHMLATDPAIIAIMNKHRWRVGIMTELAPVGYVGVSPRCLLGFNKNQGEEISLRLRTDDLKGFRKYQSIKKTLLHELAHMVYTEHDENFYALDRQLNKEAESLDWTKSRGHTLNGTKLMYDDDEENFFFDDNENFSQRLGGNQSDNLGNARESSVAAAYRRLSQTSDSKLSEEPDPDDLVDVRDENKQPVLPKAQCDSMSKFEPDPDDTTEADATKTEPGHSWIPSNPRDASAPEHHSGSNEMASDLAHTTEDDDEPDPDDLETRASIGEVENMKISNDTIMLGGNGVEDTQAPPDPNIAEPYPDYNPVVTEKETIMEVDEPDPDDQEIQRIQYSVTIISNRLKKAISSLETEVSPAQATSVLQMLLKVVRNIIEQPQEMKFKRLRKGNPAIKRNILNFAAAVEILSVVGFVEEMVSEGTGVQEPYLVLKRNDPGLLWIAKSMIEELHSTSSS</sequence>
<evidence type="ECO:0000259" key="2">
    <source>
        <dbReference type="PROSITE" id="PS51397"/>
    </source>
</evidence>
<dbReference type="RefSeq" id="XP_010440754.1">
    <property type="nucleotide sequence ID" value="XM_010442452.2"/>
</dbReference>
<dbReference type="InterPro" id="IPR018997">
    <property type="entry name" value="PUB_domain"/>
</dbReference>
<dbReference type="SMART" id="SM00580">
    <property type="entry name" value="PUG"/>
    <property type="match status" value="1"/>
</dbReference>
<dbReference type="Pfam" id="PF08325">
    <property type="entry name" value="WLM"/>
    <property type="match status" value="1"/>
</dbReference>
<feature type="compositionally biased region" description="Acidic residues" evidence="1">
    <location>
        <begin position="435"/>
        <end position="444"/>
    </location>
</feature>
<dbReference type="SUPFAM" id="SSF54236">
    <property type="entry name" value="Ubiquitin-like"/>
    <property type="match status" value="1"/>
</dbReference>
<dbReference type="Pfam" id="PF09409">
    <property type="entry name" value="PUB"/>
    <property type="match status" value="1"/>
</dbReference>
<gene>
    <name evidence="4" type="primary">LOC104724003</name>
</gene>
<dbReference type="CDD" id="cd10463">
    <property type="entry name" value="PUB_WLM"/>
    <property type="match status" value="1"/>
</dbReference>
<dbReference type="InterPro" id="IPR029071">
    <property type="entry name" value="Ubiquitin-like_domsf"/>
</dbReference>
<dbReference type="Gene3D" id="3.10.20.90">
    <property type="entry name" value="Phosphatidylinositol 3-kinase Catalytic Subunit, Chain A, domain 1"/>
    <property type="match status" value="1"/>
</dbReference>
<name>A0ABM0UGC8_CAMSA</name>
<feature type="region of interest" description="Disordered" evidence="1">
    <location>
        <begin position="346"/>
        <end position="455"/>
    </location>
</feature>
<proteinExistence type="predicted"/>
<dbReference type="SUPFAM" id="SSF143503">
    <property type="entry name" value="PUG domain-like"/>
    <property type="match status" value="1"/>
</dbReference>
<dbReference type="PANTHER" id="PTHR47796">
    <property type="entry name" value="ZINC METALLOPROTEINASE-LIKE PROTEIN"/>
    <property type="match status" value="1"/>
</dbReference>
<dbReference type="Gene3D" id="1.20.58.2190">
    <property type="match status" value="1"/>
</dbReference>
<dbReference type="InterPro" id="IPR013536">
    <property type="entry name" value="WLM_dom"/>
</dbReference>
<dbReference type="PANTHER" id="PTHR47796:SF1">
    <property type="entry name" value="OS08G0500800 PROTEIN"/>
    <property type="match status" value="1"/>
</dbReference>
<dbReference type="GeneID" id="104724003"/>
<protein>
    <submittedName>
        <fullName evidence="4">Uncharacterized protein LOC104724003 isoform X1</fullName>
    </submittedName>
</protein>